<accession>A0A9W7DHW5</accession>
<proteinExistence type="predicted"/>
<evidence type="ECO:0000313" key="3">
    <source>
        <dbReference type="Proteomes" id="UP001165063"/>
    </source>
</evidence>
<protein>
    <submittedName>
        <fullName evidence="2">Unnamed protein product</fullName>
    </submittedName>
</protein>
<comment type="caution">
    <text evidence="2">The sequence shown here is derived from an EMBL/GenBank/DDBJ whole genome shotgun (WGS) entry which is preliminary data.</text>
</comment>
<evidence type="ECO:0000313" key="2">
    <source>
        <dbReference type="EMBL" id="GMG42441.1"/>
    </source>
</evidence>
<feature type="compositionally biased region" description="Low complexity" evidence="1">
    <location>
        <begin position="122"/>
        <end position="169"/>
    </location>
</feature>
<sequence length="247" mass="28306">MPPVEVWPTAKAKFNTNINNPILQTFRNSALYLQHHQQNQPQCYTTPIDYVLQSFPFATLNDTTSPTPDPVPVIIHTFRHKLRREKYMAQHSQYQLLRKTLLSFAEKEFDAYLTNDLITMDSSPQQQQQQSGSSTTSQYQQLQLSIPAHSTSSPSPESHQPSSPFCSPTSPTPPTSNHPYVQHPQQPAITEYAEHDKMSIEQLQRNSYLHYFQMTRKTPFTTDNTKLDMAKVFSAEPKFVALSKPHN</sequence>
<feature type="region of interest" description="Disordered" evidence="1">
    <location>
        <begin position="121"/>
        <end position="182"/>
    </location>
</feature>
<gene>
    <name evidence="2" type="ORF">Amon01_000659500</name>
</gene>
<name>A0A9W7DHW5_AMBMO</name>
<evidence type="ECO:0000256" key="1">
    <source>
        <dbReference type="SAM" id="MobiDB-lite"/>
    </source>
</evidence>
<keyword evidence="3" id="KW-1185">Reference proteome</keyword>
<dbReference type="EMBL" id="BSXU01004281">
    <property type="protein sequence ID" value="GMG42441.1"/>
    <property type="molecule type" value="Genomic_DNA"/>
</dbReference>
<organism evidence="2 3">
    <name type="scientific">Ambrosiozyma monospora</name>
    <name type="common">Yeast</name>
    <name type="synonym">Endomycopsis monosporus</name>
    <dbReference type="NCBI Taxonomy" id="43982"/>
    <lineage>
        <taxon>Eukaryota</taxon>
        <taxon>Fungi</taxon>
        <taxon>Dikarya</taxon>
        <taxon>Ascomycota</taxon>
        <taxon>Saccharomycotina</taxon>
        <taxon>Pichiomycetes</taxon>
        <taxon>Pichiales</taxon>
        <taxon>Pichiaceae</taxon>
        <taxon>Ambrosiozyma</taxon>
    </lineage>
</organism>
<dbReference type="Proteomes" id="UP001165063">
    <property type="component" value="Unassembled WGS sequence"/>
</dbReference>
<dbReference type="AlphaFoldDB" id="A0A9W7DHW5"/>
<reference evidence="2" key="1">
    <citation type="submission" date="2023-04" db="EMBL/GenBank/DDBJ databases">
        <title>Ambrosiozyma monospora NBRC 1965.</title>
        <authorList>
            <person name="Ichikawa N."/>
            <person name="Sato H."/>
            <person name="Tonouchi N."/>
        </authorList>
    </citation>
    <scope>NUCLEOTIDE SEQUENCE</scope>
    <source>
        <strain evidence="2">NBRC 1965</strain>
    </source>
</reference>